<proteinExistence type="predicted"/>
<comment type="caution">
    <text evidence="2">The sequence shown here is derived from an EMBL/GenBank/DDBJ whole genome shotgun (WGS) entry which is preliminary data.</text>
</comment>
<keyword evidence="1" id="KW-1133">Transmembrane helix</keyword>
<name>A0A133VC30_9EURY</name>
<keyword evidence="1" id="KW-0472">Membrane</keyword>
<keyword evidence="3" id="KW-1185">Reference proteome</keyword>
<evidence type="ECO:0000313" key="3">
    <source>
        <dbReference type="Proteomes" id="UP000070405"/>
    </source>
</evidence>
<protein>
    <submittedName>
        <fullName evidence="2">Uncharacterized protein</fullName>
    </submittedName>
</protein>
<organism evidence="2 3">
    <name type="scientific">candidate division MSBL1 archaeon SCGC-AAA261G05</name>
    <dbReference type="NCBI Taxonomy" id="1698276"/>
    <lineage>
        <taxon>Archaea</taxon>
        <taxon>Methanobacteriati</taxon>
        <taxon>Methanobacteriota</taxon>
        <taxon>candidate division MSBL1</taxon>
    </lineage>
</organism>
<evidence type="ECO:0000313" key="2">
    <source>
        <dbReference type="EMBL" id="KXB03967.1"/>
    </source>
</evidence>
<feature type="transmembrane region" description="Helical" evidence="1">
    <location>
        <begin position="35"/>
        <end position="58"/>
    </location>
</feature>
<evidence type="ECO:0000256" key="1">
    <source>
        <dbReference type="SAM" id="Phobius"/>
    </source>
</evidence>
<dbReference type="AlphaFoldDB" id="A0A133VC30"/>
<dbReference type="Proteomes" id="UP000070405">
    <property type="component" value="Unassembled WGS sequence"/>
</dbReference>
<dbReference type="EMBL" id="LHYA01000010">
    <property type="protein sequence ID" value="KXB03967.1"/>
    <property type="molecule type" value="Genomic_DNA"/>
</dbReference>
<keyword evidence="1" id="KW-0812">Transmembrane</keyword>
<gene>
    <name evidence="2" type="ORF">AKJ47_01290</name>
</gene>
<sequence length="464" mass="52261">MDKITQGGRRSTIKRPVNKFDVVKAMKEDGKGIKISAWVIVLAVLAAVATGLAAYYSLTGHEATVNPNFETPKHTLKTFIRAYNSRDVDAYENCFSAWVRSETPVNTFKHFLDVAENWNWKLRGIEEWGVIVNTANTRAWGNVGVRVSGVNQLENNHIIHENGKEEWIGKGENFTQLKTCYIRFVNEGNAGENEWKIADRPGLFQPVLHATLDLVSAIENHIKTFYPPDDVGYEITYRSGDRVKGFIYLKGENDRVPFEDIELKLKNGHWNLYPNSWDTTVRSPSENLEITGYSVDKATVGSSEWSKMQEVLVRIAPTVRNWSDYPAFVSSVHIRIENSTHTFTRSYPAGVVSIGLISIGIVPSGRTVRIGYRGGLALIPKWSSGGSKSILRMDELAGKNFRVTLTLKDGEGTTLAKRTFHITFEDLSEKQRNVKLEPSLADLDLSGSTQVNFSREQFFHEKQQ</sequence>
<reference evidence="2 3" key="1">
    <citation type="journal article" date="2016" name="Sci. Rep.">
        <title>Metabolic traits of an uncultured archaeal lineage -MSBL1- from brine pools of the Red Sea.</title>
        <authorList>
            <person name="Mwirichia R."/>
            <person name="Alam I."/>
            <person name="Rashid M."/>
            <person name="Vinu M."/>
            <person name="Ba-Alawi W."/>
            <person name="Anthony Kamau A."/>
            <person name="Kamanda Ngugi D."/>
            <person name="Goker M."/>
            <person name="Klenk H.P."/>
            <person name="Bajic V."/>
            <person name="Stingl U."/>
        </authorList>
    </citation>
    <scope>NUCLEOTIDE SEQUENCE [LARGE SCALE GENOMIC DNA]</scope>
    <source>
        <strain evidence="2">SCGC-AAA261G05</strain>
    </source>
</reference>
<accession>A0A133VC30</accession>